<dbReference type="SUPFAM" id="SSF54211">
    <property type="entry name" value="Ribosomal protein S5 domain 2-like"/>
    <property type="match status" value="1"/>
</dbReference>
<proteinExistence type="inferred from homology"/>
<dbReference type="InterPro" id="IPR020568">
    <property type="entry name" value="Ribosomal_Su5_D2-typ_SF"/>
</dbReference>
<dbReference type="InterPro" id="IPR036034">
    <property type="entry name" value="PDZ_sf"/>
</dbReference>
<accession>A0ABT7M982</accession>
<dbReference type="GO" id="GO:0008233">
    <property type="term" value="F:peptidase activity"/>
    <property type="evidence" value="ECO:0007669"/>
    <property type="project" value="UniProtKB-KW"/>
</dbReference>
<feature type="active site" evidence="1">
    <location>
        <position position="284"/>
    </location>
</feature>
<keyword evidence="4" id="KW-1185">Reference proteome</keyword>
<feature type="active site" evidence="1">
    <location>
        <position position="239"/>
    </location>
</feature>
<dbReference type="Proteomes" id="UP001231924">
    <property type="component" value="Unassembled WGS sequence"/>
</dbReference>
<dbReference type="PROSITE" id="PS51786">
    <property type="entry name" value="LON_PROTEOLYTIC"/>
    <property type="match status" value="1"/>
</dbReference>
<comment type="caution">
    <text evidence="3">The sequence shown here is derived from an EMBL/GenBank/DDBJ whole genome shotgun (WGS) entry which is preliminary data.</text>
</comment>
<organism evidence="3 4">
    <name type="scientific">Actinomycetospora termitidis</name>
    <dbReference type="NCBI Taxonomy" id="3053470"/>
    <lineage>
        <taxon>Bacteria</taxon>
        <taxon>Bacillati</taxon>
        <taxon>Actinomycetota</taxon>
        <taxon>Actinomycetes</taxon>
        <taxon>Pseudonocardiales</taxon>
        <taxon>Pseudonocardiaceae</taxon>
        <taxon>Actinomycetospora</taxon>
    </lineage>
</organism>
<dbReference type="PANTHER" id="PTHR10046">
    <property type="entry name" value="ATP DEPENDENT LON PROTEASE FAMILY MEMBER"/>
    <property type="match status" value="1"/>
</dbReference>
<gene>
    <name evidence="3" type="ORF">QRT03_14840</name>
</gene>
<dbReference type="InterPro" id="IPR008269">
    <property type="entry name" value="Lon_proteolytic"/>
</dbReference>
<comment type="catalytic activity">
    <reaction evidence="1">
        <text>Hydrolysis of proteins in presence of ATP.</text>
        <dbReference type="EC" id="3.4.21.53"/>
    </reaction>
</comment>
<feature type="domain" description="Lon proteolytic" evidence="2">
    <location>
        <begin position="231"/>
        <end position="332"/>
    </location>
</feature>
<dbReference type="InterPro" id="IPR001478">
    <property type="entry name" value="PDZ"/>
</dbReference>
<dbReference type="Pfam" id="PF05362">
    <property type="entry name" value="Lon_C"/>
    <property type="match status" value="1"/>
</dbReference>
<evidence type="ECO:0000313" key="4">
    <source>
        <dbReference type="Proteomes" id="UP001231924"/>
    </source>
</evidence>
<sequence length="341" mass="34531">MTRLRATLALGLVLAAVLGLTGATVRVPFVALGDGPTFDVLGAQDGRTIIEVTGPVPTFPTTGQLRMTTVAVTSQVTLFGAVAMWLTGSHEVVPREQVYPTGQSSQQVDAENTRQFTQSEDDAQDAALRYLGYPSSVEVGDVTTPGPSVGVLAQGDRIVSIAGRPVSTPQDVVDAVGAARPGSPLPLVVRRGEQQSTVTATVAPRPGDVSKGYLGITAAAVVDAPASIRIGLADVGGPSAGLIFATAIVDKLTPGDLTGGRDIAGTGTIDASGRVGPIGGIRFKMDAARADGATTFLVPAGNCSEAVRTAPDGLTLARVSDLREGVAAVEAVAAGRTPPTC</sequence>
<dbReference type="Gene3D" id="3.30.230.10">
    <property type="match status" value="1"/>
</dbReference>
<comment type="similarity">
    <text evidence="1">Belongs to the peptidase S16 family.</text>
</comment>
<keyword evidence="1" id="KW-0720">Serine protease</keyword>
<dbReference type="InterPro" id="IPR027065">
    <property type="entry name" value="Lon_Prtase"/>
</dbReference>
<dbReference type="GO" id="GO:0006508">
    <property type="term" value="P:proteolysis"/>
    <property type="evidence" value="ECO:0007669"/>
    <property type="project" value="UniProtKB-KW"/>
</dbReference>
<keyword evidence="1 3" id="KW-0645">Protease</keyword>
<dbReference type="RefSeq" id="WP_286053670.1">
    <property type="nucleotide sequence ID" value="NZ_JASVWF010000003.1"/>
</dbReference>
<protein>
    <recommendedName>
        <fullName evidence="1">endopeptidase La</fullName>
        <ecNumber evidence="1">3.4.21.53</ecNumber>
    </recommendedName>
</protein>
<name>A0ABT7M982_9PSEU</name>
<evidence type="ECO:0000259" key="2">
    <source>
        <dbReference type="PROSITE" id="PS51786"/>
    </source>
</evidence>
<keyword evidence="1 3" id="KW-0378">Hydrolase</keyword>
<evidence type="ECO:0000256" key="1">
    <source>
        <dbReference type="PROSITE-ProRule" id="PRU01122"/>
    </source>
</evidence>
<dbReference type="InterPro" id="IPR014721">
    <property type="entry name" value="Ribsml_uS5_D2-typ_fold_subgr"/>
</dbReference>
<dbReference type="EMBL" id="JASVWF010000003">
    <property type="protein sequence ID" value="MDL5157240.1"/>
    <property type="molecule type" value="Genomic_DNA"/>
</dbReference>
<dbReference type="EC" id="3.4.21.53" evidence="1"/>
<reference evidence="3 4" key="1">
    <citation type="submission" date="2023-06" db="EMBL/GenBank/DDBJ databases">
        <title>Actinomycetospora Odt1-22.</title>
        <authorList>
            <person name="Supong K."/>
        </authorList>
    </citation>
    <scope>NUCLEOTIDE SEQUENCE [LARGE SCALE GENOMIC DNA]</scope>
    <source>
        <strain evidence="3 4">Odt1-22</strain>
    </source>
</reference>
<evidence type="ECO:0000313" key="3">
    <source>
        <dbReference type="EMBL" id="MDL5157240.1"/>
    </source>
</evidence>
<dbReference type="Pfam" id="PF13180">
    <property type="entry name" value="PDZ_2"/>
    <property type="match status" value="1"/>
</dbReference>
<dbReference type="SUPFAM" id="SSF50156">
    <property type="entry name" value="PDZ domain-like"/>
    <property type="match status" value="1"/>
</dbReference>
<dbReference type="Gene3D" id="2.30.42.10">
    <property type="match status" value="1"/>
</dbReference>